<dbReference type="Gene3D" id="3.30.460.90">
    <property type="match status" value="1"/>
</dbReference>
<evidence type="ECO:0000313" key="1">
    <source>
        <dbReference type="EMBL" id="SFA50870.1"/>
    </source>
</evidence>
<dbReference type="STRING" id="332999.SAMN04488511_109198"/>
<dbReference type="EMBL" id="FOJM01000009">
    <property type="protein sequence ID" value="SFA50870.1"/>
    <property type="molecule type" value="Genomic_DNA"/>
</dbReference>
<name>A0A1I0TGK2_9SPHI</name>
<dbReference type="Proteomes" id="UP000198836">
    <property type="component" value="Unassembled WGS sequence"/>
</dbReference>
<sequence length="357" mass="42219">MILLKMCNYGLPYSYMLFLFHISKSNFQYFFMAQTVNTAFNEFNTNIVNLDPNRTDRANSSRDWLWEQLNKLDDKDDLDFPFKYKERHIKYGSFARKTKIRELDDVDVMFCLTANGATYLKQYENYIINTPNAGNRLRLLSDNDILNSTKVVNKLKLSLAKIEHYKSAKLHNRGEAATLDLNSYEWVFDIVPCFYTDTDLYLIPDGNGNWKSTDPRVDQKLVTEVNQKNQGRALQLIRTLKYWNRYNSTHTITSYLFEQIVINFITTSQLGQWLDFDIRDFFYYLSVHIYYAVNDPKGIQGDLNYLTYEQKKAILEKSSWAFDKAKEAVSAETQEKNQEKAINKWREIFGYNFPKYE</sequence>
<evidence type="ECO:0000313" key="2">
    <source>
        <dbReference type="Proteomes" id="UP000198836"/>
    </source>
</evidence>
<dbReference type="AlphaFoldDB" id="A0A1I0TGK2"/>
<reference evidence="2" key="1">
    <citation type="submission" date="2016-10" db="EMBL/GenBank/DDBJ databases">
        <authorList>
            <person name="Varghese N."/>
            <person name="Submissions S."/>
        </authorList>
    </citation>
    <scope>NUCLEOTIDE SEQUENCE [LARGE SCALE GENOMIC DNA]</scope>
    <source>
        <strain evidence="2">DSM 18130</strain>
    </source>
</reference>
<accession>A0A1I0TGK2</accession>
<evidence type="ECO:0008006" key="3">
    <source>
        <dbReference type="Google" id="ProtNLM"/>
    </source>
</evidence>
<gene>
    <name evidence="1" type="ORF">SAMN04488511_109198</name>
</gene>
<organism evidence="1 2">
    <name type="scientific">Pedobacter suwonensis</name>
    <dbReference type="NCBI Taxonomy" id="332999"/>
    <lineage>
        <taxon>Bacteria</taxon>
        <taxon>Pseudomonadati</taxon>
        <taxon>Bacteroidota</taxon>
        <taxon>Sphingobacteriia</taxon>
        <taxon>Sphingobacteriales</taxon>
        <taxon>Sphingobacteriaceae</taxon>
        <taxon>Pedobacter</taxon>
    </lineage>
</organism>
<protein>
    <recommendedName>
        <fullName evidence="3">Nucleotidyltransferase</fullName>
    </recommendedName>
</protein>
<proteinExistence type="predicted"/>
<keyword evidence="2" id="KW-1185">Reference proteome</keyword>